<evidence type="ECO:0000313" key="3">
    <source>
        <dbReference type="Proteomes" id="UP000031338"/>
    </source>
</evidence>
<protein>
    <submittedName>
        <fullName evidence="2">Uncharacterized protein</fullName>
    </submittedName>
</protein>
<keyword evidence="1" id="KW-0812">Transmembrane</keyword>
<gene>
    <name evidence="2" type="ORF">NJ75_00208</name>
</gene>
<dbReference type="PATRIC" id="fig|48936.3.peg.212"/>
<dbReference type="STRING" id="48936.NJ75_00208"/>
<dbReference type="EMBL" id="JRVC01000001">
    <property type="protein sequence ID" value="KHS49505.1"/>
    <property type="molecule type" value="Genomic_DNA"/>
</dbReference>
<comment type="caution">
    <text evidence="2">The sequence shown here is derived from an EMBL/GenBank/DDBJ whole genome shotgun (WGS) entry which is preliminary data.</text>
</comment>
<dbReference type="AlphaFoldDB" id="A0A0B8ZTI9"/>
<reference evidence="2 3" key="1">
    <citation type="submission" date="2014-10" db="EMBL/GenBank/DDBJ databases">
        <title>Draft genome sequence of Novosphingobium subterraneum DSM 12447.</title>
        <authorList>
            <person name="Gan H.M."/>
            <person name="Gan H.Y."/>
            <person name="Savka M.A."/>
        </authorList>
    </citation>
    <scope>NUCLEOTIDE SEQUENCE [LARGE SCALE GENOMIC DNA]</scope>
    <source>
        <strain evidence="2 3">DSM 12447</strain>
    </source>
</reference>
<keyword evidence="1" id="KW-0472">Membrane</keyword>
<name>A0A0B8ZTI9_9SPHN</name>
<dbReference type="Proteomes" id="UP000031338">
    <property type="component" value="Unassembled WGS sequence"/>
</dbReference>
<keyword evidence="1" id="KW-1133">Transmembrane helix</keyword>
<dbReference type="RefSeq" id="WP_007015751.1">
    <property type="nucleotide sequence ID" value="NZ_JBNNWK010000035.1"/>
</dbReference>
<organism evidence="2 3">
    <name type="scientific">Novosphingobium subterraneum</name>
    <dbReference type="NCBI Taxonomy" id="48936"/>
    <lineage>
        <taxon>Bacteria</taxon>
        <taxon>Pseudomonadati</taxon>
        <taxon>Pseudomonadota</taxon>
        <taxon>Alphaproteobacteria</taxon>
        <taxon>Sphingomonadales</taxon>
        <taxon>Sphingomonadaceae</taxon>
        <taxon>Novosphingobium</taxon>
    </lineage>
</organism>
<proteinExistence type="predicted"/>
<keyword evidence="3" id="KW-1185">Reference proteome</keyword>
<feature type="transmembrane region" description="Helical" evidence="1">
    <location>
        <begin position="21"/>
        <end position="42"/>
    </location>
</feature>
<evidence type="ECO:0000313" key="2">
    <source>
        <dbReference type="EMBL" id="KHS49505.1"/>
    </source>
</evidence>
<sequence length="73" mass="7710">MFDMVFSSTKLFFQGKLFQDTALAIRLLVTGAAAATVATVLVGMVAPLWGAAIAGGLVGGLLQPYLYRNIKYA</sequence>
<feature type="transmembrane region" description="Helical" evidence="1">
    <location>
        <begin position="48"/>
        <end position="67"/>
    </location>
</feature>
<evidence type="ECO:0000256" key="1">
    <source>
        <dbReference type="SAM" id="Phobius"/>
    </source>
</evidence>
<accession>A0A0B8ZTI9</accession>